<dbReference type="RefSeq" id="WP_000806242.1">
    <property type="nucleotide sequence ID" value="NZ_ACZT01000023.1"/>
</dbReference>
<evidence type="ECO:0000313" key="3">
    <source>
        <dbReference type="Proteomes" id="UP000027331"/>
    </source>
</evidence>
<sequence>MKQAIENILIERLQTSIEGISSILTNKFFDEFDSFSFIDIVAKVESQFSAQINLFDMPLTMESSVNEVIDWLVSEVGE</sequence>
<organism evidence="2 4">
    <name type="scientific">Vibrio metoecus</name>
    <dbReference type="NCBI Taxonomy" id="1481663"/>
    <lineage>
        <taxon>Bacteria</taxon>
        <taxon>Pseudomonadati</taxon>
        <taxon>Pseudomonadota</taxon>
        <taxon>Gammaproteobacteria</taxon>
        <taxon>Vibrionales</taxon>
        <taxon>Vibrionaceae</taxon>
        <taxon>Vibrio</taxon>
    </lineage>
</organism>
<keyword evidence="3" id="KW-1185">Reference proteome</keyword>
<accession>A0A067BF56</accession>
<evidence type="ECO:0008006" key="5">
    <source>
        <dbReference type="Google" id="ProtNLM"/>
    </source>
</evidence>
<proteinExistence type="predicted"/>
<dbReference type="GeneID" id="94013715"/>
<dbReference type="SUPFAM" id="SSF47336">
    <property type="entry name" value="ACP-like"/>
    <property type="match status" value="1"/>
</dbReference>
<evidence type="ECO:0000313" key="4">
    <source>
        <dbReference type="Proteomes" id="UP000050491"/>
    </source>
</evidence>
<dbReference type="OrthoDB" id="9896461at2"/>
<dbReference type="Proteomes" id="UP000050491">
    <property type="component" value="Unassembled WGS sequence"/>
</dbReference>
<protein>
    <recommendedName>
        <fullName evidence="5">Lipid A modification system glycine carrier protein AlmF</fullName>
    </recommendedName>
</protein>
<comment type="caution">
    <text evidence="2">The sequence shown here is derived from an EMBL/GenBank/DDBJ whole genome shotgun (WGS) entry which is preliminary data.</text>
</comment>
<reference evidence="2 4" key="2">
    <citation type="journal article" date="2015" name="Genome Biol. Evol.">
        <title>The Dynamics of Genetic Interactions between Vibrio metoecus and Vibrio cholerae, Two Close Relatives Co-Occurring in the Environment.</title>
        <authorList>
            <person name="Orata F.D."/>
            <person name="Kirchberger P.C."/>
            <person name="Meheust R."/>
            <person name="Barlow E.J."/>
            <person name="Tarr C.L."/>
            <person name="Boucher Y."/>
        </authorList>
    </citation>
    <scope>NUCLEOTIDE SEQUENCE [LARGE SCALE GENOMIC DNA]</scope>
    <source>
        <strain evidence="2 4">YB5B04</strain>
    </source>
</reference>
<dbReference type="EMBL" id="LBGP01000007">
    <property type="protein sequence ID" value="KQB03275.1"/>
    <property type="molecule type" value="Genomic_DNA"/>
</dbReference>
<dbReference type="PATRIC" id="fig|1481663.12.peg.3353"/>
<reference evidence="1 3" key="1">
    <citation type="submission" date="2014-04" db="EMBL/GenBank/DDBJ databases">
        <title>Vibrio metecus sp. nov., a close relative of Vibrio cholerae isolated from coastal brackish ponds and clinical specimens.</title>
        <authorList>
            <person name="Kirchberger P.C."/>
            <person name="Turnsek M."/>
            <person name="Hunt D.E."/>
            <person name="Haley B.J."/>
            <person name="Colwell R."/>
            <person name="Polz M.F."/>
            <person name="Tarr C.L."/>
            <person name="Boucher Y."/>
        </authorList>
    </citation>
    <scope>NUCLEOTIDE SEQUENCE [LARGE SCALE GENOMIC DNA]</scope>
    <source>
        <strain evidence="1">OP3H</strain>
        <strain evidence="3">PPCK-2014</strain>
    </source>
</reference>
<gene>
    <name evidence="1" type="ORF">DP83_05750</name>
    <name evidence="2" type="ORF">XV92_04190</name>
</gene>
<evidence type="ECO:0000313" key="2">
    <source>
        <dbReference type="EMBL" id="KQB03275.1"/>
    </source>
</evidence>
<dbReference type="InterPro" id="IPR036736">
    <property type="entry name" value="ACP-like_sf"/>
</dbReference>
<dbReference type="AlphaFoldDB" id="A0A067BF56"/>
<dbReference type="Proteomes" id="UP000027331">
    <property type="component" value="Unassembled WGS sequence"/>
</dbReference>
<dbReference type="EMBL" id="JJMN01000010">
    <property type="protein sequence ID" value="KDO15385.1"/>
    <property type="molecule type" value="Genomic_DNA"/>
</dbReference>
<name>A0A067BF56_VIBMT</name>
<evidence type="ECO:0000313" key="1">
    <source>
        <dbReference type="EMBL" id="KDO15385.1"/>
    </source>
</evidence>